<name>A0A8X6MH43_9ARAC</name>
<dbReference type="AlphaFoldDB" id="A0A8X6MH43"/>
<reference evidence="1" key="1">
    <citation type="submission" date="2020-08" db="EMBL/GenBank/DDBJ databases">
        <title>Multicomponent nature underlies the extraordinary mechanical properties of spider dragline silk.</title>
        <authorList>
            <person name="Kono N."/>
            <person name="Nakamura H."/>
            <person name="Mori M."/>
            <person name="Yoshida Y."/>
            <person name="Ohtoshi R."/>
            <person name="Malay A.D."/>
            <person name="Moran D.A.P."/>
            <person name="Tomita M."/>
            <person name="Numata K."/>
            <person name="Arakawa K."/>
        </authorList>
    </citation>
    <scope>NUCLEOTIDE SEQUENCE</scope>
</reference>
<evidence type="ECO:0000313" key="1">
    <source>
        <dbReference type="EMBL" id="GFS51053.1"/>
    </source>
</evidence>
<proteinExistence type="predicted"/>
<accession>A0A8X6MH43</accession>
<protein>
    <submittedName>
        <fullName evidence="1">Uncharacterized protein</fullName>
    </submittedName>
</protein>
<dbReference type="EMBL" id="BMAV01026517">
    <property type="protein sequence ID" value="GFS51053.1"/>
    <property type="molecule type" value="Genomic_DNA"/>
</dbReference>
<comment type="caution">
    <text evidence="1">The sequence shown here is derived from an EMBL/GenBank/DDBJ whole genome shotgun (WGS) entry which is preliminary data.</text>
</comment>
<sequence>MVVRGSSERERANDFGPSVGETRDWIECQPVHCLLAFAVCAGLSLSRKIDRLHTDLDFIACVNTGAMGDREKMLPSFSIPLHIAETNKTTLGG</sequence>
<gene>
    <name evidence="1" type="ORF">TNIN_301021</name>
</gene>
<keyword evidence="2" id="KW-1185">Reference proteome</keyword>
<organism evidence="1 2">
    <name type="scientific">Trichonephila inaurata madagascariensis</name>
    <dbReference type="NCBI Taxonomy" id="2747483"/>
    <lineage>
        <taxon>Eukaryota</taxon>
        <taxon>Metazoa</taxon>
        <taxon>Ecdysozoa</taxon>
        <taxon>Arthropoda</taxon>
        <taxon>Chelicerata</taxon>
        <taxon>Arachnida</taxon>
        <taxon>Araneae</taxon>
        <taxon>Araneomorphae</taxon>
        <taxon>Entelegynae</taxon>
        <taxon>Araneoidea</taxon>
        <taxon>Nephilidae</taxon>
        <taxon>Trichonephila</taxon>
        <taxon>Trichonephila inaurata</taxon>
    </lineage>
</organism>
<evidence type="ECO:0000313" key="2">
    <source>
        <dbReference type="Proteomes" id="UP000886998"/>
    </source>
</evidence>
<dbReference type="Proteomes" id="UP000886998">
    <property type="component" value="Unassembled WGS sequence"/>
</dbReference>
<dbReference type="OrthoDB" id="10489704at2759"/>